<dbReference type="InterPro" id="IPR011079">
    <property type="entry name" value="Ala_racemase_C"/>
</dbReference>
<feature type="active site" description="Proton acceptor; specific for L-alanine" evidence="7">
    <location>
        <position position="244"/>
    </location>
</feature>
<dbReference type="SUPFAM" id="SSF50621">
    <property type="entry name" value="Alanine racemase C-terminal domain-like"/>
    <property type="match status" value="1"/>
</dbReference>
<accession>A0A3P5XVP1</accession>
<feature type="modified residue" description="N6-(pyridoxal phosphate)lysine" evidence="7 8">
    <location>
        <position position="35"/>
    </location>
</feature>
<dbReference type="UniPathway" id="UPA00042">
    <property type="reaction ID" value="UER00497"/>
</dbReference>
<dbReference type="Gene3D" id="2.40.37.10">
    <property type="entry name" value="Lyase, Ornithine Decarboxylase, Chain A, domain 1"/>
    <property type="match status" value="1"/>
</dbReference>
<dbReference type="CDD" id="cd00430">
    <property type="entry name" value="PLPDE_III_AR"/>
    <property type="match status" value="1"/>
</dbReference>
<dbReference type="PANTHER" id="PTHR30511">
    <property type="entry name" value="ALANINE RACEMASE"/>
    <property type="match status" value="1"/>
</dbReference>
<dbReference type="InterPro" id="IPR009006">
    <property type="entry name" value="Ala_racemase/Decarboxylase_C"/>
</dbReference>
<feature type="domain" description="Alanine racemase C-terminal" evidence="10">
    <location>
        <begin position="223"/>
        <end position="345"/>
    </location>
</feature>
<dbReference type="Gene3D" id="3.20.20.10">
    <property type="entry name" value="Alanine racemase"/>
    <property type="match status" value="1"/>
</dbReference>
<dbReference type="InterPro" id="IPR029066">
    <property type="entry name" value="PLP-binding_barrel"/>
</dbReference>
<dbReference type="HAMAP" id="MF_01201">
    <property type="entry name" value="Ala_racemase"/>
    <property type="match status" value="1"/>
</dbReference>
<dbReference type="GO" id="GO:0030170">
    <property type="term" value="F:pyridoxal phosphate binding"/>
    <property type="evidence" value="ECO:0007669"/>
    <property type="project" value="UniProtKB-UniRule"/>
</dbReference>
<evidence type="ECO:0000256" key="9">
    <source>
        <dbReference type="PIRSR" id="PIRSR600821-52"/>
    </source>
</evidence>
<dbReference type="GO" id="GO:0005829">
    <property type="term" value="C:cytosol"/>
    <property type="evidence" value="ECO:0007669"/>
    <property type="project" value="TreeGrafter"/>
</dbReference>
<dbReference type="NCBIfam" id="TIGR00492">
    <property type="entry name" value="alr"/>
    <property type="match status" value="1"/>
</dbReference>
<dbReference type="Proteomes" id="UP000277498">
    <property type="component" value="Unassembled WGS sequence"/>
</dbReference>
<keyword evidence="6 7" id="KW-0413">Isomerase</keyword>
<evidence type="ECO:0000256" key="4">
    <source>
        <dbReference type="ARBA" id="ARBA00013089"/>
    </source>
</evidence>
<evidence type="ECO:0000256" key="8">
    <source>
        <dbReference type="PIRSR" id="PIRSR600821-50"/>
    </source>
</evidence>
<feature type="binding site" evidence="7 9">
    <location>
        <position position="130"/>
    </location>
    <ligand>
        <name>substrate</name>
    </ligand>
</feature>
<dbReference type="SUPFAM" id="SSF51419">
    <property type="entry name" value="PLP-binding barrel"/>
    <property type="match status" value="1"/>
</dbReference>
<feature type="active site" description="Proton acceptor; specific for D-alanine" evidence="7">
    <location>
        <position position="35"/>
    </location>
</feature>
<evidence type="ECO:0000256" key="3">
    <source>
        <dbReference type="ARBA" id="ARBA00007880"/>
    </source>
</evidence>
<evidence type="ECO:0000256" key="2">
    <source>
        <dbReference type="ARBA" id="ARBA00001933"/>
    </source>
</evidence>
<dbReference type="Pfam" id="PF00842">
    <property type="entry name" value="Ala_racemase_C"/>
    <property type="match status" value="1"/>
</dbReference>
<dbReference type="GO" id="GO:0008784">
    <property type="term" value="F:alanine racemase activity"/>
    <property type="evidence" value="ECO:0007669"/>
    <property type="project" value="UniProtKB-UniRule"/>
</dbReference>
<sequence>MATATLSIDLDALAANWRALDRLSGPEVQTAAVVKADGYGLGAGKVARALAWAGARRFFVAVAEEGAAVRQALGPGPQINVLSGHMAGDTEMLHDLDLTPMLNSLEQITRHLEALPGHPFGVQLDTGMNRLGVEPVEWQAVAPILIEAGPVMLMSHLACADEPDHPMNLSQLEAFHEMTDGSGLPRSFAATGGILLGPKYHFDLTRAGIGMYGGRPFEMAQRVVTLSLPVIQTREVLPGEVVGYSATWEPDAPSLIATVAAGYADGLLRSLSNNAVLWDGDTPCPLVGRVSMDLITVDVTHLREVPKTLDILGPHQTVDDLADAAGTIGYEILTSLGNRYTRRYQESRG</sequence>
<comment type="similarity">
    <text evidence="3 7">Belongs to the alanine racemase family.</text>
</comment>
<dbReference type="PROSITE" id="PS00395">
    <property type="entry name" value="ALANINE_RACEMASE"/>
    <property type="match status" value="1"/>
</dbReference>
<keyword evidence="12" id="KW-1185">Reference proteome</keyword>
<dbReference type="PRINTS" id="PR00992">
    <property type="entry name" value="ALARACEMASE"/>
</dbReference>
<dbReference type="SMART" id="SM01005">
    <property type="entry name" value="Ala_racemase_C"/>
    <property type="match status" value="1"/>
</dbReference>
<comment type="function">
    <text evidence="7">Catalyzes the interconversion of L-alanine and D-alanine. May also act on other amino acids.</text>
</comment>
<evidence type="ECO:0000256" key="1">
    <source>
        <dbReference type="ARBA" id="ARBA00000316"/>
    </source>
</evidence>
<feature type="binding site" evidence="7 9">
    <location>
        <position position="292"/>
    </location>
    <ligand>
        <name>substrate</name>
    </ligand>
</feature>
<reference evidence="11 12" key="1">
    <citation type="submission" date="2018-11" db="EMBL/GenBank/DDBJ databases">
        <authorList>
            <person name="Criscuolo A."/>
        </authorList>
    </citation>
    <scope>NUCLEOTIDE SEQUENCE [LARGE SCALE GENOMIC DNA]</scope>
    <source>
        <strain evidence="11">ACIP111625</strain>
    </source>
</reference>
<dbReference type="GO" id="GO:0030632">
    <property type="term" value="P:D-alanine biosynthetic process"/>
    <property type="evidence" value="ECO:0007669"/>
    <property type="project" value="UniProtKB-UniRule"/>
</dbReference>
<name>A0A3P5XVP1_9RHOB</name>
<dbReference type="InterPro" id="IPR001608">
    <property type="entry name" value="Ala_racemase_N"/>
</dbReference>
<keyword evidence="5 7" id="KW-0663">Pyridoxal phosphate</keyword>
<evidence type="ECO:0000259" key="10">
    <source>
        <dbReference type="SMART" id="SM01005"/>
    </source>
</evidence>
<dbReference type="RefSeq" id="WP_124088351.1">
    <property type="nucleotide sequence ID" value="NZ_UXAW01000106.1"/>
</dbReference>
<evidence type="ECO:0000313" key="11">
    <source>
        <dbReference type="EMBL" id="VDC33158.1"/>
    </source>
</evidence>
<dbReference type="EMBL" id="UXAW01000106">
    <property type="protein sequence ID" value="VDC33158.1"/>
    <property type="molecule type" value="Genomic_DNA"/>
</dbReference>
<organism evidence="11 12">
    <name type="scientific">Pseudogemmobacter humi</name>
    <dbReference type="NCBI Taxonomy" id="2483812"/>
    <lineage>
        <taxon>Bacteria</taxon>
        <taxon>Pseudomonadati</taxon>
        <taxon>Pseudomonadota</taxon>
        <taxon>Alphaproteobacteria</taxon>
        <taxon>Rhodobacterales</taxon>
        <taxon>Paracoccaceae</taxon>
        <taxon>Pseudogemmobacter</taxon>
    </lineage>
</organism>
<dbReference type="InterPro" id="IPR020622">
    <property type="entry name" value="Ala_racemase_pyridoxalP-BS"/>
</dbReference>
<evidence type="ECO:0000256" key="6">
    <source>
        <dbReference type="ARBA" id="ARBA00023235"/>
    </source>
</evidence>
<evidence type="ECO:0000313" key="12">
    <source>
        <dbReference type="Proteomes" id="UP000277498"/>
    </source>
</evidence>
<comment type="pathway">
    <text evidence="7">Amino-acid biosynthesis; D-alanine biosynthesis; D-alanine from L-alanine: step 1/1.</text>
</comment>
<dbReference type="OrthoDB" id="9813814at2"/>
<dbReference type="Pfam" id="PF01168">
    <property type="entry name" value="Ala_racemase_N"/>
    <property type="match status" value="1"/>
</dbReference>
<evidence type="ECO:0000256" key="5">
    <source>
        <dbReference type="ARBA" id="ARBA00022898"/>
    </source>
</evidence>
<dbReference type="AlphaFoldDB" id="A0A3P5XVP1"/>
<dbReference type="PANTHER" id="PTHR30511:SF0">
    <property type="entry name" value="ALANINE RACEMASE, CATABOLIC-RELATED"/>
    <property type="match status" value="1"/>
</dbReference>
<dbReference type="InterPro" id="IPR000821">
    <property type="entry name" value="Ala_racemase"/>
</dbReference>
<comment type="cofactor">
    <cofactor evidence="2 7 8">
        <name>pyridoxal 5'-phosphate</name>
        <dbReference type="ChEBI" id="CHEBI:597326"/>
    </cofactor>
</comment>
<gene>
    <name evidence="11" type="primary">alr</name>
    <name evidence="11" type="ORF">XINFAN_03665</name>
</gene>
<evidence type="ECO:0000256" key="7">
    <source>
        <dbReference type="HAMAP-Rule" id="MF_01201"/>
    </source>
</evidence>
<proteinExistence type="inferred from homology"/>
<comment type="catalytic activity">
    <reaction evidence="1 7">
        <text>L-alanine = D-alanine</text>
        <dbReference type="Rhea" id="RHEA:20249"/>
        <dbReference type="ChEBI" id="CHEBI:57416"/>
        <dbReference type="ChEBI" id="CHEBI:57972"/>
        <dbReference type="EC" id="5.1.1.1"/>
    </reaction>
</comment>
<protein>
    <recommendedName>
        <fullName evidence="4 7">Alanine racemase</fullName>
        <ecNumber evidence="4 7">5.1.1.1</ecNumber>
    </recommendedName>
</protein>
<dbReference type="EC" id="5.1.1.1" evidence="4 7"/>